<accession>A0ABS4AEQ2</accession>
<dbReference type="InterPro" id="IPR012349">
    <property type="entry name" value="Split_barrel_FMN-bd"/>
</dbReference>
<dbReference type="Proteomes" id="UP000681594">
    <property type="component" value="Unassembled WGS sequence"/>
</dbReference>
<keyword evidence="3" id="KW-1185">Reference proteome</keyword>
<dbReference type="PANTHER" id="PTHR35802">
    <property type="entry name" value="PROTEASE SYNTHASE AND SPORULATION PROTEIN PAI 2"/>
    <property type="match status" value="1"/>
</dbReference>
<sequence>MYIPPAFREEDPTLLHAVMREARLASLVTATPDGLLATPLPLFLDETEGEMGVLYGHVARANPQWKAAATGDAMAIFMGPDAYVSPSWYATKRETGKVVPTWNYVAVHAYGPAEFFDDAERLLQVVTRLTDLHESPRAEPWAVSDAPESFIRAQLRGIVGLRLPIVRLEGKRKMSQNRNAEDRAGVAEGLAASGREAERASAALIPRGGD</sequence>
<protein>
    <submittedName>
        <fullName evidence="2">FMN-binding negative transcriptional regulator</fullName>
    </submittedName>
</protein>
<comment type="caution">
    <text evidence="2">The sequence shown here is derived from an EMBL/GenBank/DDBJ whole genome shotgun (WGS) entry which is preliminary data.</text>
</comment>
<dbReference type="RefSeq" id="WP_209379739.1">
    <property type="nucleotide sequence ID" value="NZ_JAGIZB010000010.1"/>
</dbReference>
<evidence type="ECO:0000313" key="2">
    <source>
        <dbReference type="EMBL" id="MBP0445490.1"/>
    </source>
</evidence>
<evidence type="ECO:0000313" key="3">
    <source>
        <dbReference type="Proteomes" id="UP000681594"/>
    </source>
</evidence>
<reference evidence="2 3" key="1">
    <citation type="submission" date="2021-03" db="EMBL/GenBank/DDBJ databases">
        <authorList>
            <person name="So Y."/>
        </authorList>
    </citation>
    <scope>NUCLEOTIDE SEQUENCE [LARGE SCALE GENOMIC DNA]</scope>
    <source>
        <strain evidence="2 3">SSH11</strain>
    </source>
</reference>
<dbReference type="SUPFAM" id="SSF50475">
    <property type="entry name" value="FMN-binding split barrel"/>
    <property type="match status" value="1"/>
</dbReference>
<evidence type="ECO:0000256" key="1">
    <source>
        <dbReference type="SAM" id="MobiDB-lite"/>
    </source>
</evidence>
<dbReference type="EMBL" id="JAGIZB010000010">
    <property type="protein sequence ID" value="MBP0445490.1"/>
    <property type="molecule type" value="Genomic_DNA"/>
</dbReference>
<dbReference type="Gene3D" id="2.30.110.10">
    <property type="entry name" value="Electron Transport, Fmn-binding Protein, Chain A"/>
    <property type="match status" value="1"/>
</dbReference>
<organism evidence="2 3">
    <name type="scientific">Pararoseomonas baculiformis</name>
    <dbReference type="NCBI Taxonomy" id="2820812"/>
    <lineage>
        <taxon>Bacteria</taxon>
        <taxon>Pseudomonadati</taxon>
        <taxon>Pseudomonadota</taxon>
        <taxon>Alphaproteobacteria</taxon>
        <taxon>Acetobacterales</taxon>
        <taxon>Acetobacteraceae</taxon>
        <taxon>Pararoseomonas</taxon>
    </lineage>
</organism>
<dbReference type="PANTHER" id="PTHR35802:SF1">
    <property type="entry name" value="PROTEASE SYNTHASE AND SPORULATION PROTEIN PAI 2"/>
    <property type="match status" value="1"/>
</dbReference>
<dbReference type="PIRSF" id="PIRSF010372">
    <property type="entry name" value="PaiB"/>
    <property type="match status" value="1"/>
</dbReference>
<feature type="compositionally biased region" description="Low complexity" evidence="1">
    <location>
        <begin position="187"/>
        <end position="204"/>
    </location>
</feature>
<dbReference type="Pfam" id="PF04299">
    <property type="entry name" value="FMN_bind_2"/>
    <property type="match status" value="1"/>
</dbReference>
<gene>
    <name evidence="2" type="ORF">J8J14_11950</name>
</gene>
<dbReference type="InterPro" id="IPR007396">
    <property type="entry name" value="TR_PAI2-type"/>
</dbReference>
<name>A0ABS4AEQ2_9PROT</name>
<proteinExistence type="predicted"/>
<feature type="region of interest" description="Disordered" evidence="1">
    <location>
        <begin position="174"/>
        <end position="210"/>
    </location>
</feature>